<dbReference type="Proteomes" id="UP000272474">
    <property type="component" value="Unassembled WGS sequence"/>
</dbReference>
<keyword evidence="2" id="KW-1185">Reference proteome</keyword>
<reference evidence="1 2" key="1">
    <citation type="journal article" date="2014" name="Int. J. Syst. Evol. Microbiol.">
        <title>Streptomyces hoynatensis sp. nov., isolated from deep marine sediment.</title>
        <authorList>
            <person name="Veyisoglu A."/>
            <person name="Sahin N."/>
        </authorList>
    </citation>
    <scope>NUCLEOTIDE SEQUENCE [LARGE SCALE GENOMIC DNA]</scope>
    <source>
        <strain evidence="1 2">KCTC 29097</strain>
    </source>
</reference>
<organism evidence="1 2">
    <name type="scientific">Streptomyces hoynatensis</name>
    <dbReference type="NCBI Taxonomy" id="1141874"/>
    <lineage>
        <taxon>Bacteria</taxon>
        <taxon>Bacillati</taxon>
        <taxon>Actinomycetota</taxon>
        <taxon>Actinomycetes</taxon>
        <taxon>Kitasatosporales</taxon>
        <taxon>Streptomycetaceae</taxon>
        <taxon>Streptomyces</taxon>
    </lineage>
</organism>
<evidence type="ECO:0000313" key="2">
    <source>
        <dbReference type="Proteomes" id="UP000272474"/>
    </source>
</evidence>
<name>A0A3A9YVD6_9ACTN</name>
<dbReference type="EMBL" id="RBAL01000012">
    <property type="protein sequence ID" value="RKN39729.1"/>
    <property type="molecule type" value="Genomic_DNA"/>
</dbReference>
<accession>A0A3A9YVD6</accession>
<dbReference type="AlphaFoldDB" id="A0A3A9YVD6"/>
<sequence length="143" mass="15439">MARHGGRRPVIPRCTWCRTTLGTLILYAVEAGASACGWGYHACPGCLAAERLVPFAHHPAMARGPRMRYPDVVPAALLRRLALLGDDPRLTPVVRRLLAADARLRDRRTPPPDRHAAGALLRSALLDLRTLARGGLTTAEGAP</sequence>
<comment type="caution">
    <text evidence="1">The sequence shown here is derived from an EMBL/GenBank/DDBJ whole genome shotgun (WGS) entry which is preliminary data.</text>
</comment>
<protein>
    <submittedName>
        <fullName evidence="1">Uncharacterized protein</fullName>
    </submittedName>
</protein>
<gene>
    <name evidence="1" type="ORF">D7294_20005</name>
</gene>
<evidence type="ECO:0000313" key="1">
    <source>
        <dbReference type="EMBL" id="RKN39729.1"/>
    </source>
</evidence>
<proteinExistence type="predicted"/>